<sequence>MGLAAPRNKTKISADPRNTHWASNTTNFGHRILTSHGWAPGSTLGDTSSPYHASGHITEASNTGVKIVLKGDNLGIGCKGGIKDDECTGLDLFQDLLGRLNGKEEEVEKRVQRRKVEFVSGRYGMKFVRGETYVSSDIDKLLEDIGKTEEKAEVAKEKKREERRRRKNERKAAKASKAEQENQVEERSASPPTEELTNKEEKGKKEKEKKPKKSRSSTPAPTSSSDPESKSKKRKRGDDAKKSKKSKRDKKDKKDGGDKRGRSKESSDIETPALTSGTVTPTVLTGRHAIRHRYIAAKRSAVMNTKALNEILMIKA</sequence>
<evidence type="ECO:0000313" key="10">
    <source>
        <dbReference type="EMBL" id="PUU75806.1"/>
    </source>
</evidence>
<gene>
    <name evidence="10" type="ORF">B9Z19DRAFT_1067145</name>
</gene>
<feature type="domain" description="G-patch" evidence="9">
    <location>
        <begin position="25"/>
        <end position="81"/>
    </location>
</feature>
<evidence type="ECO:0000256" key="1">
    <source>
        <dbReference type="ARBA" id="ARBA00004604"/>
    </source>
</evidence>
<protein>
    <recommendedName>
        <fullName evidence="6">PinX1-related protein 1</fullName>
    </recommendedName>
</protein>
<dbReference type="PANTHER" id="PTHR23149">
    <property type="entry name" value="G PATCH DOMAIN CONTAINING PROTEIN"/>
    <property type="match status" value="1"/>
</dbReference>
<evidence type="ECO:0000256" key="4">
    <source>
        <dbReference type="ARBA" id="ARBA00023242"/>
    </source>
</evidence>
<dbReference type="Proteomes" id="UP000244722">
    <property type="component" value="Unassembled WGS sequence"/>
</dbReference>
<dbReference type="InterPro" id="IPR050656">
    <property type="entry name" value="PINX1"/>
</dbReference>
<feature type="region of interest" description="Disordered" evidence="8">
    <location>
        <begin position="149"/>
        <end position="280"/>
    </location>
</feature>
<feature type="compositionally biased region" description="Basic and acidic residues" evidence="8">
    <location>
        <begin position="252"/>
        <end position="267"/>
    </location>
</feature>
<evidence type="ECO:0000256" key="8">
    <source>
        <dbReference type="SAM" id="MobiDB-lite"/>
    </source>
</evidence>
<dbReference type="GO" id="GO:0006364">
    <property type="term" value="P:rRNA processing"/>
    <property type="evidence" value="ECO:0007669"/>
    <property type="project" value="UniProtKB-KW"/>
</dbReference>
<keyword evidence="11" id="KW-1185">Reference proteome</keyword>
<dbReference type="EMBL" id="NESQ01000214">
    <property type="protein sequence ID" value="PUU75806.1"/>
    <property type="molecule type" value="Genomic_DNA"/>
</dbReference>
<dbReference type="PROSITE" id="PS50174">
    <property type="entry name" value="G_PATCH"/>
    <property type="match status" value="1"/>
</dbReference>
<evidence type="ECO:0000256" key="5">
    <source>
        <dbReference type="ARBA" id="ARBA00038007"/>
    </source>
</evidence>
<comment type="function">
    <text evidence="7">Involved in rRNA-processing at A0, A1 and A2 sites and negatively regulates telomerase.</text>
</comment>
<organism evidence="10 11">
    <name type="scientific">Tuber borchii</name>
    <name type="common">White truffle</name>
    <dbReference type="NCBI Taxonomy" id="42251"/>
    <lineage>
        <taxon>Eukaryota</taxon>
        <taxon>Fungi</taxon>
        <taxon>Dikarya</taxon>
        <taxon>Ascomycota</taxon>
        <taxon>Pezizomycotina</taxon>
        <taxon>Pezizomycetes</taxon>
        <taxon>Pezizales</taxon>
        <taxon>Tuberaceae</taxon>
        <taxon>Tuber</taxon>
    </lineage>
</organism>
<feature type="compositionally biased region" description="Basic residues" evidence="8">
    <location>
        <begin position="242"/>
        <end position="251"/>
    </location>
</feature>
<dbReference type="InterPro" id="IPR000467">
    <property type="entry name" value="G_patch_dom"/>
</dbReference>
<comment type="similarity">
    <text evidence="5">Belongs to the PINX1 family.</text>
</comment>
<keyword evidence="4" id="KW-0539">Nucleus</keyword>
<feature type="compositionally biased region" description="Low complexity" evidence="8">
    <location>
        <begin position="216"/>
        <end position="226"/>
    </location>
</feature>
<proteinExistence type="inferred from homology"/>
<keyword evidence="2" id="KW-0690">Ribosome biogenesis</keyword>
<evidence type="ECO:0000256" key="6">
    <source>
        <dbReference type="ARBA" id="ARBA00041961"/>
    </source>
</evidence>
<evidence type="ECO:0000256" key="3">
    <source>
        <dbReference type="ARBA" id="ARBA00022552"/>
    </source>
</evidence>
<dbReference type="PANTHER" id="PTHR23149:SF31">
    <property type="entry name" value="PROTEIN PXR1"/>
    <property type="match status" value="1"/>
</dbReference>
<keyword evidence="3" id="KW-0698">rRNA processing</keyword>
<accession>A0A2T6ZK25</accession>
<dbReference type="STRING" id="42251.A0A2T6ZK25"/>
<comment type="caution">
    <text evidence="10">The sequence shown here is derived from an EMBL/GenBank/DDBJ whole genome shotgun (WGS) entry which is preliminary data.</text>
</comment>
<name>A0A2T6ZK25_TUBBO</name>
<dbReference type="GO" id="GO:0003676">
    <property type="term" value="F:nucleic acid binding"/>
    <property type="evidence" value="ECO:0007669"/>
    <property type="project" value="InterPro"/>
</dbReference>
<dbReference type="OrthoDB" id="29523at2759"/>
<evidence type="ECO:0000256" key="2">
    <source>
        <dbReference type="ARBA" id="ARBA00022517"/>
    </source>
</evidence>
<evidence type="ECO:0000256" key="7">
    <source>
        <dbReference type="ARBA" id="ARBA00043878"/>
    </source>
</evidence>
<feature type="compositionally biased region" description="Basic and acidic residues" evidence="8">
    <location>
        <begin position="170"/>
        <end position="188"/>
    </location>
</feature>
<feature type="compositionally biased region" description="Basic and acidic residues" evidence="8">
    <location>
        <begin position="196"/>
        <end position="209"/>
    </location>
</feature>
<dbReference type="GO" id="GO:0005730">
    <property type="term" value="C:nucleolus"/>
    <property type="evidence" value="ECO:0007669"/>
    <property type="project" value="UniProtKB-SubCell"/>
</dbReference>
<comment type="subcellular location">
    <subcellularLocation>
        <location evidence="1">Nucleus</location>
        <location evidence="1">Nucleolus</location>
    </subcellularLocation>
</comment>
<evidence type="ECO:0000313" key="11">
    <source>
        <dbReference type="Proteomes" id="UP000244722"/>
    </source>
</evidence>
<dbReference type="AlphaFoldDB" id="A0A2T6ZK25"/>
<feature type="compositionally biased region" description="Basic and acidic residues" evidence="8">
    <location>
        <begin position="149"/>
        <end position="160"/>
    </location>
</feature>
<evidence type="ECO:0000259" key="9">
    <source>
        <dbReference type="PROSITE" id="PS50174"/>
    </source>
</evidence>
<reference evidence="10 11" key="1">
    <citation type="submission" date="2017-04" db="EMBL/GenBank/DDBJ databases">
        <title>Draft genome sequence of Tuber borchii Vittad., a whitish edible truffle.</title>
        <authorList>
            <consortium name="DOE Joint Genome Institute"/>
            <person name="Murat C."/>
            <person name="Kuo A."/>
            <person name="Barry K.W."/>
            <person name="Clum A."/>
            <person name="Dockter R.B."/>
            <person name="Fauchery L."/>
            <person name="Iotti M."/>
            <person name="Kohler A."/>
            <person name="Labutti K."/>
            <person name="Lindquist E.A."/>
            <person name="Lipzen A."/>
            <person name="Ohm R.A."/>
            <person name="Wang M."/>
            <person name="Grigoriev I.V."/>
            <person name="Zambonelli A."/>
            <person name="Martin F.M."/>
        </authorList>
    </citation>
    <scope>NUCLEOTIDE SEQUENCE [LARGE SCALE GENOMIC DNA]</scope>
    <source>
        <strain evidence="10 11">Tbo3840</strain>
    </source>
</reference>